<feature type="domain" description="Putative auto-transporter adhesin head GIN" evidence="2">
    <location>
        <begin position="43"/>
        <end position="226"/>
    </location>
</feature>
<feature type="chain" id="PRO_5013065058" evidence="1">
    <location>
        <begin position="27"/>
        <end position="243"/>
    </location>
</feature>
<dbReference type="PROSITE" id="PS51257">
    <property type="entry name" value="PROKAR_LIPOPROTEIN"/>
    <property type="match status" value="1"/>
</dbReference>
<organism evidence="3 4">
    <name type="scientific">Reichenbachiella agariperforans</name>
    <dbReference type="NCBI Taxonomy" id="156994"/>
    <lineage>
        <taxon>Bacteria</taxon>
        <taxon>Pseudomonadati</taxon>
        <taxon>Bacteroidota</taxon>
        <taxon>Cytophagia</taxon>
        <taxon>Cytophagales</taxon>
        <taxon>Reichenbachiellaceae</taxon>
        <taxon>Reichenbachiella</taxon>
    </lineage>
</organism>
<evidence type="ECO:0000256" key="1">
    <source>
        <dbReference type="SAM" id="SignalP"/>
    </source>
</evidence>
<name>A0A1M6NLA8_REIAG</name>
<protein>
    <submittedName>
        <fullName evidence="3">Putative auto-transporter adhesin, head GIN domain</fullName>
    </submittedName>
</protein>
<dbReference type="AlphaFoldDB" id="A0A1M6NLA8"/>
<dbReference type="Gene3D" id="2.160.20.120">
    <property type="match status" value="1"/>
</dbReference>
<dbReference type="STRING" id="156994.SAMN04488028_102300"/>
<dbReference type="EMBL" id="FRAA01000002">
    <property type="protein sequence ID" value="SHJ96416.1"/>
    <property type="molecule type" value="Genomic_DNA"/>
</dbReference>
<dbReference type="RefSeq" id="WP_170863755.1">
    <property type="nucleotide sequence ID" value="NZ_FRAA01000002.1"/>
</dbReference>
<sequence length="243" mass="26249">MNSKHKKIWQLGLLAVVIMFASCDDATISPSSTVTTEEIAIEDFSSISVSDAFDVEVFYSDEQYVLIESNENLHEFIEAYQKEGELVIGVEGGIDISGRTILKARVYTNNPIGYISVRGASRLTATDVIYKEDVTFDLTGASFLRTQIATENIIANIQGASNLELRGSATSIQLEIGGSSRMQDADMEVSMADVKLSGASSAEIVITDEIRLNASGASVLRYAGDARIKTIDLTSGSTIEKIN</sequence>
<reference evidence="4" key="1">
    <citation type="submission" date="2016-11" db="EMBL/GenBank/DDBJ databases">
        <authorList>
            <person name="Varghese N."/>
            <person name="Submissions S."/>
        </authorList>
    </citation>
    <scope>NUCLEOTIDE SEQUENCE [LARGE SCALE GENOMIC DNA]</scope>
    <source>
        <strain evidence="4">DSM 26134</strain>
    </source>
</reference>
<evidence type="ECO:0000313" key="4">
    <source>
        <dbReference type="Proteomes" id="UP000184474"/>
    </source>
</evidence>
<keyword evidence="4" id="KW-1185">Reference proteome</keyword>
<evidence type="ECO:0000313" key="3">
    <source>
        <dbReference type="EMBL" id="SHJ96416.1"/>
    </source>
</evidence>
<gene>
    <name evidence="3" type="ORF">SAMN04488028_102300</name>
</gene>
<keyword evidence="1" id="KW-0732">Signal</keyword>
<dbReference type="Proteomes" id="UP000184474">
    <property type="component" value="Unassembled WGS sequence"/>
</dbReference>
<evidence type="ECO:0000259" key="2">
    <source>
        <dbReference type="Pfam" id="PF10988"/>
    </source>
</evidence>
<feature type="signal peptide" evidence="1">
    <location>
        <begin position="1"/>
        <end position="26"/>
    </location>
</feature>
<dbReference type="Pfam" id="PF10988">
    <property type="entry name" value="DUF2807"/>
    <property type="match status" value="1"/>
</dbReference>
<proteinExistence type="predicted"/>
<accession>A0A1M6NLA8</accession>
<dbReference type="InterPro" id="IPR021255">
    <property type="entry name" value="DUF2807"/>
</dbReference>